<comment type="caution">
    <text evidence="7">The sequence shown here is derived from an EMBL/GenBank/DDBJ whole genome shotgun (WGS) entry which is preliminary data.</text>
</comment>
<evidence type="ECO:0000313" key="7">
    <source>
        <dbReference type="EMBL" id="PVU92818.1"/>
    </source>
</evidence>
<protein>
    <recommendedName>
        <fullName evidence="9">Apoptogenic protein 1, mitochondrial</fullName>
    </recommendedName>
</protein>
<keyword evidence="6" id="KW-0472">Membrane</keyword>
<dbReference type="Proteomes" id="UP000245699">
    <property type="component" value="Unassembled WGS sequence"/>
</dbReference>
<evidence type="ECO:0000256" key="4">
    <source>
        <dbReference type="ARBA" id="ARBA00022946"/>
    </source>
</evidence>
<reference evidence="7 8" key="1">
    <citation type="journal article" date="2018" name="MBio">
        <title>Comparative Genomics Reveals the Core Gene Toolbox for the Fungus-Insect Symbiosis.</title>
        <authorList>
            <person name="Wang Y."/>
            <person name="Stata M."/>
            <person name="Wang W."/>
            <person name="Stajich J.E."/>
            <person name="White M.M."/>
            <person name="Moncalvo J.M."/>
        </authorList>
    </citation>
    <scope>NUCLEOTIDE SEQUENCE [LARGE SCALE GENOMIC DNA]</scope>
    <source>
        <strain evidence="7 8">AUS-77-4</strain>
    </source>
</reference>
<comment type="similarity">
    <text evidence="2">Belongs to the COA8 family.</text>
</comment>
<dbReference type="OrthoDB" id="6246201at2759"/>
<name>A0A2T9YKG5_9FUNG</name>
<evidence type="ECO:0000256" key="6">
    <source>
        <dbReference type="ARBA" id="ARBA00023136"/>
    </source>
</evidence>
<organism evidence="7 8">
    <name type="scientific">Furculomyces boomerangus</name>
    <dbReference type="NCBI Taxonomy" id="61424"/>
    <lineage>
        <taxon>Eukaryota</taxon>
        <taxon>Fungi</taxon>
        <taxon>Fungi incertae sedis</taxon>
        <taxon>Zoopagomycota</taxon>
        <taxon>Kickxellomycotina</taxon>
        <taxon>Harpellomycetes</taxon>
        <taxon>Harpellales</taxon>
        <taxon>Harpellaceae</taxon>
        <taxon>Furculomyces</taxon>
    </lineage>
</organism>
<dbReference type="GO" id="GO:0097193">
    <property type="term" value="P:intrinsic apoptotic signaling pathway"/>
    <property type="evidence" value="ECO:0007669"/>
    <property type="project" value="InterPro"/>
</dbReference>
<evidence type="ECO:0000256" key="1">
    <source>
        <dbReference type="ARBA" id="ARBA00004443"/>
    </source>
</evidence>
<accession>A0A2T9YKG5</accession>
<dbReference type="PANTHER" id="PTHR31107">
    <property type="entry name" value="APOPTOGENIC PROTEIN 1, MITOCHONDRIAL"/>
    <property type="match status" value="1"/>
</dbReference>
<keyword evidence="5" id="KW-0496">Mitochondrion</keyword>
<evidence type="ECO:0000256" key="5">
    <source>
        <dbReference type="ARBA" id="ARBA00023128"/>
    </source>
</evidence>
<dbReference type="GO" id="GO:0005743">
    <property type="term" value="C:mitochondrial inner membrane"/>
    <property type="evidence" value="ECO:0007669"/>
    <property type="project" value="UniProtKB-SubCell"/>
</dbReference>
<evidence type="ECO:0008006" key="9">
    <source>
        <dbReference type="Google" id="ProtNLM"/>
    </source>
</evidence>
<dbReference type="InterPro" id="IPR018796">
    <property type="entry name" value="COA8"/>
</dbReference>
<keyword evidence="4" id="KW-0809">Transit peptide</keyword>
<evidence type="ECO:0000313" key="8">
    <source>
        <dbReference type="Proteomes" id="UP000245699"/>
    </source>
</evidence>
<comment type="subcellular location">
    <subcellularLocation>
        <location evidence="1">Mitochondrion inner membrane</location>
        <topology evidence="1">Peripheral membrane protein</topology>
        <orientation evidence="1">Matrix side</orientation>
    </subcellularLocation>
</comment>
<sequence length="237" mass="27622">MFKLSTRSQLLSLKCIQTRTFLFISKNKKVAESQDLSATNTESKTKSGLNRGKYRVGISQANLFPGETLVGPPSSQSNLRPIKLFVSYDETKAERCLRLLRDEAHNFNEDFWSRNNIQFSEGLSKIEEKAASEGRVVSEQELSDYYKEYLDGSYKKYAEYNKGWWKRNLSMLVPGWISAIDSFRLKKKRNDFYMARVANSEFFGFQETVDKNAEKKNIEKNDSDNLDRRKEKVKSYY</sequence>
<keyword evidence="3" id="KW-0999">Mitochondrion inner membrane</keyword>
<proteinExistence type="inferred from homology"/>
<dbReference type="AlphaFoldDB" id="A0A2T9YKG5"/>
<dbReference type="PANTHER" id="PTHR31107:SF2">
    <property type="entry name" value="CYTOCHROME C OXIDASE ASSEMBLY FACTOR 8"/>
    <property type="match status" value="1"/>
</dbReference>
<gene>
    <name evidence="7" type="ORF">BB559_003582</name>
</gene>
<evidence type="ECO:0000256" key="3">
    <source>
        <dbReference type="ARBA" id="ARBA00022792"/>
    </source>
</evidence>
<dbReference type="Pfam" id="PF10231">
    <property type="entry name" value="COA8"/>
    <property type="match status" value="1"/>
</dbReference>
<evidence type="ECO:0000256" key="2">
    <source>
        <dbReference type="ARBA" id="ARBA00005453"/>
    </source>
</evidence>
<keyword evidence="8" id="KW-1185">Reference proteome</keyword>
<dbReference type="EMBL" id="MBFT01000346">
    <property type="protein sequence ID" value="PVU92818.1"/>
    <property type="molecule type" value="Genomic_DNA"/>
</dbReference>